<protein>
    <recommendedName>
        <fullName evidence="2">Xaa-Pro dipeptidyl-peptidase-like domain-containing protein</fullName>
    </recommendedName>
</protein>
<accession>A0A562T624</accession>
<dbReference type="InterPro" id="IPR053145">
    <property type="entry name" value="AB_hydrolase_Est10"/>
</dbReference>
<evidence type="ECO:0000256" key="1">
    <source>
        <dbReference type="SAM" id="SignalP"/>
    </source>
</evidence>
<name>A0A562T624_CHIJA</name>
<dbReference type="AlphaFoldDB" id="A0A562T624"/>
<feature type="domain" description="Xaa-Pro dipeptidyl-peptidase-like" evidence="2">
    <location>
        <begin position="44"/>
        <end position="311"/>
    </location>
</feature>
<dbReference type="InterPro" id="IPR000383">
    <property type="entry name" value="Xaa-Pro-like_dom"/>
</dbReference>
<dbReference type="RefSeq" id="WP_145714961.1">
    <property type="nucleotide sequence ID" value="NZ_BAAAFY010000001.1"/>
</dbReference>
<feature type="chain" id="PRO_5022002428" description="Xaa-Pro dipeptidyl-peptidase-like domain-containing protein" evidence="1">
    <location>
        <begin position="22"/>
        <end position="380"/>
    </location>
</feature>
<dbReference type="EMBL" id="VLLG01000003">
    <property type="protein sequence ID" value="TWI88975.1"/>
    <property type="molecule type" value="Genomic_DNA"/>
</dbReference>
<evidence type="ECO:0000313" key="4">
    <source>
        <dbReference type="Proteomes" id="UP000316778"/>
    </source>
</evidence>
<dbReference type="GO" id="GO:0052689">
    <property type="term" value="F:carboxylic ester hydrolase activity"/>
    <property type="evidence" value="ECO:0007669"/>
    <property type="project" value="TreeGrafter"/>
</dbReference>
<proteinExistence type="predicted"/>
<keyword evidence="4" id="KW-1185">Reference proteome</keyword>
<dbReference type="Pfam" id="PF02129">
    <property type="entry name" value="Peptidase_S15"/>
    <property type="match status" value="1"/>
</dbReference>
<dbReference type="PANTHER" id="PTHR43265:SF1">
    <property type="entry name" value="ESTERASE ESTD"/>
    <property type="match status" value="1"/>
</dbReference>
<dbReference type="Gene3D" id="3.40.50.1820">
    <property type="entry name" value="alpha/beta hydrolase"/>
    <property type="match status" value="1"/>
</dbReference>
<sequence length="380" mass="42010">MKAVYILIACICWWLPASAQADTPYIATDVHYYNADSSIRFGGTLTLPQGGENCPAVVLVSGTGRQDRDGTMAGHKMFRVMADYLGRHGIGVLRVDDRGVGTSTGNYAEATTADFAADALASLQWLRRHKGVNPHAVGLIGHSEGGAAAYMAAAASREVAFVISLAGLATPGLQALKQQNRALVNSASIPAQKKYRYNSVNDLMFDTVYTYAQSPDLEQHIRSAFAVWQRQDSLYLLHHPPDPDDKGRFFFPLESYIHVATGPWYRYHIRFDPAPWLEKVQAPILAVNGDKDLMVDAAQNLENFRKYTSRNKDVMIVKVPGLNHLFQHCITCTREEPATLKEDMAPGVLEMIVEWIRKQVVSPPVLPRSAPAHATHPSRQ</sequence>
<evidence type="ECO:0000313" key="3">
    <source>
        <dbReference type="EMBL" id="TWI88975.1"/>
    </source>
</evidence>
<keyword evidence="1" id="KW-0732">Signal</keyword>
<feature type="signal peptide" evidence="1">
    <location>
        <begin position="1"/>
        <end position="21"/>
    </location>
</feature>
<comment type="caution">
    <text evidence="3">The sequence shown here is derived from an EMBL/GenBank/DDBJ whole genome shotgun (WGS) entry which is preliminary data.</text>
</comment>
<gene>
    <name evidence="3" type="ORF">LX66_3068</name>
</gene>
<evidence type="ECO:0000259" key="2">
    <source>
        <dbReference type="Pfam" id="PF02129"/>
    </source>
</evidence>
<organism evidence="3 4">
    <name type="scientific">Chitinophaga japonensis</name>
    <name type="common">Flexibacter japonensis</name>
    <dbReference type="NCBI Taxonomy" id="104662"/>
    <lineage>
        <taxon>Bacteria</taxon>
        <taxon>Pseudomonadati</taxon>
        <taxon>Bacteroidota</taxon>
        <taxon>Chitinophagia</taxon>
        <taxon>Chitinophagales</taxon>
        <taxon>Chitinophagaceae</taxon>
        <taxon>Chitinophaga</taxon>
    </lineage>
</organism>
<dbReference type="Proteomes" id="UP000316778">
    <property type="component" value="Unassembled WGS sequence"/>
</dbReference>
<dbReference type="OrthoDB" id="9809549at2"/>
<dbReference type="PANTHER" id="PTHR43265">
    <property type="entry name" value="ESTERASE ESTD"/>
    <property type="match status" value="1"/>
</dbReference>
<reference evidence="3 4" key="1">
    <citation type="journal article" date="2013" name="Stand. Genomic Sci.">
        <title>Genomic Encyclopedia of Type Strains, Phase I: The one thousand microbial genomes (KMG-I) project.</title>
        <authorList>
            <person name="Kyrpides N.C."/>
            <person name="Woyke T."/>
            <person name="Eisen J.A."/>
            <person name="Garrity G."/>
            <person name="Lilburn T.G."/>
            <person name="Beck B.J."/>
            <person name="Whitman W.B."/>
            <person name="Hugenholtz P."/>
            <person name="Klenk H.P."/>
        </authorList>
    </citation>
    <scope>NUCLEOTIDE SEQUENCE [LARGE SCALE GENOMIC DNA]</scope>
    <source>
        <strain evidence="3 4">DSM 13484</strain>
    </source>
</reference>
<dbReference type="InterPro" id="IPR029058">
    <property type="entry name" value="AB_hydrolase_fold"/>
</dbReference>
<dbReference type="SUPFAM" id="SSF53474">
    <property type="entry name" value="alpha/beta-Hydrolases"/>
    <property type="match status" value="1"/>
</dbReference>